<dbReference type="FunCoup" id="A0A067RBF3">
    <property type="interactions" value="1581"/>
</dbReference>
<evidence type="ECO:0000313" key="9">
    <source>
        <dbReference type="EMBL" id="KDR17134.1"/>
    </source>
</evidence>
<dbReference type="GO" id="GO:0031122">
    <property type="term" value="P:cytoplasmic microtubule organization"/>
    <property type="evidence" value="ECO:0007669"/>
    <property type="project" value="TreeGrafter"/>
</dbReference>
<evidence type="ECO:0000256" key="2">
    <source>
        <dbReference type="ARBA" id="ARBA00010337"/>
    </source>
</evidence>
<dbReference type="GO" id="GO:0051011">
    <property type="term" value="F:microtubule minus-end binding"/>
    <property type="evidence" value="ECO:0007669"/>
    <property type="project" value="TreeGrafter"/>
</dbReference>
<comment type="similarity">
    <text evidence="2">Belongs to the TUBGCP family.</text>
</comment>
<evidence type="ECO:0000313" key="10">
    <source>
        <dbReference type="Proteomes" id="UP000027135"/>
    </source>
</evidence>
<dbReference type="Pfam" id="PF17681">
    <property type="entry name" value="GCP_N_terminal"/>
    <property type="match status" value="1"/>
</dbReference>
<dbReference type="InterPro" id="IPR007259">
    <property type="entry name" value="GCP"/>
</dbReference>
<dbReference type="InterPro" id="IPR041470">
    <property type="entry name" value="GCP_N"/>
</dbReference>
<organism evidence="9 10">
    <name type="scientific">Zootermopsis nevadensis</name>
    <name type="common">Dampwood termite</name>
    <dbReference type="NCBI Taxonomy" id="136037"/>
    <lineage>
        <taxon>Eukaryota</taxon>
        <taxon>Metazoa</taxon>
        <taxon>Ecdysozoa</taxon>
        <taxon>Arthropoda</taxon>
        <taxon>Hexapoda</taxon>
        <taxon>Insecta</taxon>
        <taxon>Pterygota</taxon>
        <taxon>Neoptera</taxon>
        <taxon>Polyneoptera</taxon>
        <taxon>Dictyoptera</taxon>
        <taxon>Blattodea</taxon>
        <taxon>Blattoidea</taxon>
        <taxon>Termitoidae</taxon>
        <taxon>Termopsidae</taxon>
        <taxon>Zootermopsis</taxon>
    </lineage>
</organism>
<dbReference type="GO" id="GO:0000922">
    <property type="term" value="C:spindle pole"/>
    <property type="evidence" value="ECO:0007669"/>
    <property type="project" value="InterPro"/>
</dbReference>
<dbReference type="InterPro" id="IPR040457">
    <property type="entry name" value="GCP_C"/>
</dbReference>
<dbReference type="Proteomes" id="UP000027135">
    <property type="component" value="Unassembled WGS sequence"/>
</dbReference>
<dbReference type="AlphaFoldDB" id="A0A067RBF3"/>
<dbReference type="GO" id="GO:0043015">
    <property type="term" value="F:gamma-tubulin binding"/>
    <property type="evidence" value="ECO:0007669"/>
    <property type="project" value="InterPro"/>
</dbReference>
<dbReference type="GO" id="GO:0051321">
    <property type="term" value="P:meiotic cell cycle"/>
    <property type="evidence" value="ECO:0007669"/>
    <property type="project" value="TreeGrafter"/>
</dbReference>
<sequence length="898" mass="102806">MSKTNTASGGTGSTKLIQKLCYHLSGKRRDDAARLFKFTIQRLYETPHGDRELQDEYSITDIIKKRLAETRTEKEVCIFNELHRKLQTDHSIKNHQSILLFLMHVSDIRQVNYDGSSSPLFKGLIASESAEPIHPSSFGLPRLSSSSIPSTQAAPGIPSDVITVRHTDQNWRQDNRRMENVSQSSQSSLRQSSESHVPSVANLNKPVFLEVPESQLLQDLIYSFQGIDGKVLKLSPVGQGYKLDPKVRVKRSVRRYVLRLAELGWLHNQVRQHCENAACSKTQGLIGQSLSAAFREELTEYYRFVAILQSQIKLQMDTSVDSPLSEEQPLYHRESLTLFRLTVWAFEPQRRMKCLVAVADACKDKKGGEMASCVHGFLQHGDPVIRETAKNLLGAVCKPLYVMLSRWILDGELEDPYSEFFIAADLEVKGDLLWHEKYRVLESMVPSFIPLAQAKKILATGKSINFLREICQDHTPVKGREELKHALACANVESLFMADRDSDLQSMIDTAYLETSRRVLDVLIGQYKFLDHLQALRRYLLLGQGDFIRHLMELLEPELIKPAIQLYPHNLSGILESAIRATNAQFEDADILNRLDVRFLEQSPGDTGWDVFSLDYHVDGPIGTIFTQNSTAYLMLFSALWRAKRMEWILSGMWKRQITSAKLLRKLPELGPILQRAHLLTSEMVHFIHQMQYYILFEVLECSWDVLIKQVHRAESLDDIISAHEYFLITVKAGALLDDNSQKLSTQLRTVYELILQLQSLEEELHARSLSELQALAKHEELVEERGKLGQFGTSTHEEELYHKQSQDFKQRYITSVQTQLRILSKSYQDVVKKFLLMLASQSDVSLQLLSFRLDFNEHYKRLDSRLRAPLTYQHRRLSEMGSGKNIPGASQQKVRIK</sequence>
<dbReference type="PANTHER" id="PTHR19302:SF14">
    <property type="entry name" value="GAMMA-TUBULIN COMPLEX COMPONENT 3"/>
    <property type="match status" value="1"/>
</dbReference>
<dbReference type="InterPro" id="IPR042241">
    <property type="entry name" value="GCP_C_sf"/>
</dbReference>
<protein>
    <submittedName>
        <fullName evidence="9">Gamma-tubulin complex component 3</fullName>
    </submittedName>
</protein>
<feature type="region of interest" description="Disordered" evidence="6">
    <location>
        <begin position="171"/>
        <end position="197"/>
    </location>
</feature>
<evidence type="ECO:0000256" key="5">
    <source>
        <dbReference type="ARBA" id="ARBA00023212"/>
    </source>
</evidence>
<dbReference type="OMA" id="MRMMSVC"/>
<comment type="subcellular location">
    <subcellularLocation>
        <location evidence="1">Cytoplasm</location>
        <location evidence="1">Cytoskeleton</location>
    </subcellularLocation>
</comment>
<dbReference type="Gene3D" id="1.20.120.1900">
    <property type="entry name" value="Gamma-tubulin complex, C-terminal domain"/>
    <property type="match status" value="1"/>
</dbReference>
<gene>
    <name evidence="9" type="ORF">L798_08392</name>
</gene>
<evidence type="ECO:0000259" key="8">
    <source>
        <dbReference type="Pfam" id="PF17681"/>
    </source>
</evidence>
<feature type="region of interest" description="Disordered" evidence="6">
    <location>
        <begin position="879"/>
        <end position="898"/>
    </location>
</feature>
<evidence type="ECO:0000256" key="6">
    <source>
        <dbReference type="SAM" id="MobiDB-lite"/>
    </source>
</evidence>
<dbReference type="EMBL" id="KK852751">
    <property type="protein sequence ID" value="KDR17134.1"/>
    <property type="molecule type" value="Genomic_DNA"/>
</dbReference>
<keyword evidence="10" id="KW-1185">Reference proteome</keyword>
<dbReference type="GO" id="GO:0000278">
    <property type="term" value="P:mitotic cell cycle"/>
    <property type="evidence" value="ECO:0007669"/>
    <property type="project" value="TreeGrafter"/>
</dbReference>
<proteinExistence type="inferred from homology"/>
<evidence type="ECO:0000256" key="3">
    <source>
        <dbReference type="ARBA" id="ARBA00022490"/>
    </source>
</evidence>
<evidence type="ECO:0000259" key="7">
    <source>
        <dbReference type="Pfam" id="PF04130"/>
    </source>
</evidence>
<keyword evidence="4" id="KW-0493">Microtubule</keyword>
<reference evidence="9 10" key="1">
    <citation type="journal article" date="2014" name="Nat. Commun.">
        <title>Molecular traces of alternative social organization in a termite genome.</title>
        <authorList>
            <person name="Terrapon N."/>
            <person name="Li C."/>
            <person name="Robertson H.M."/>
            <person name="Ji L."/>
            <person name="Meng X."/>
            <person name="Booth W."/>
            <person name="Chen Z."/>
            <person name="Childers C.P."/>
            <person name="Glastad K.M."/>
            <person name="Gokhale K."/>
            <person name="Gowin J."/>
            <person name="Gronenberg W."/>
            <person name="Hermansen R.A."/>
            <person name="Hu H."/>
            <person name="Hunt B.G."/>
            <person name="Huylmans A.K."/>
            <person name="Khalil S.M."/>
            <person name="Mitchell R.D."/>
            <person name="Munoz-Torres M.C."/>
            <person name="Mustard J.A."/>
            <person name="Pan H."/>
            <person name="Reese J.T."/>
            <person name="Scharf M.E."/>
            <person name="Sun F."/>
            <person name="Vogel H."/>
            <person name="Xiao J."/>
            <person name="Yang W."/>
            <person name="Yang Z."/>
            <person name="Yang Z."/>
            <person name="Zhou J."/>
            <person name="Zhu J."/>
            <person name="Brent C.S."/>
            <person name="Elsik C.G."/>
            <person name="Goodisman M.A."/>
            <person name="Liberles D.A."/>
            <person name="Roe R.M."/>
            <person name="Vargo E.L."/>
            <person name="Vilcinskas A."/>
            <person name="Wang J."/>
            <person name="Bornberg-Bauer E."/>
            <person name="Korb J."/>
            <person name="Zhang G."/>
            <person name="Liebig J."/>
        </authorList>
    </citation>
    <scope>NUCLEOTIDE SEQUENCE [LARGE SCALE GENOMIC DNA]</scope>
    <source>
        <tissue evidence="9">Whole organism</tissue>
    </source>
</reference>
<dbReference type="GO" id="GO:0005874">
    <property type="term" value="C:microtubule"/>
    <property type="evidence" value="ECO:0007669"/>
    <property type="project" value="UniProtKB-KW"/>
</dbReference>
<dbReference type="GO" id="GO:0007020">
    <property type="term" value="P:microtubule nucleation"/>
    <property type="evidence" value="ECO:0007669"/>
    <property type="project" value="InterPro"/>
</dbReference>
<dbReference type="InParanoid" id="A0A067RBF3"/>
<evidence type="ECO:0000256" key="4">
    <source>
        <dbReference type="ARBA" id="ARBA00022701"/>
    </source>
</evidence>
<dbReference type="GO" id="GO:0051225">
    <property type="term" value="P:spindle assembly"/>
    <property type="evidence" value="ECO:0007669"/>
    <property type="project" value="TreeGrafter"/>
</dbReference>
<dbReference type="PANTHER" id="PTHR19302">
    <property type="entry name" value="GAMMA TUBULIN COMPLEX PROTEIN"/>
    <property type="match status" value="1"/>
</dbReference>
<dbReference type="eggNOG" id="KOG2000">
    <property type="taxonomic scope" value="Eukaryota"/>
</dbReference>
<feature type="compositionally biased region" description="Low complexity" evidence="6">
    <location>
        <begin position="182"/>
        <end position="195"/>
    </location>
</feature>
<dbReference type="OrthoDB" id="5860513at2759"/>
<dbReference type="Pfam" id="PF04130">
    <property type="entry name" value="GCP_C_terminal"/>
    <property type="match status" value="1"/>
</dbReference>
<feature type="compositionally biased region" description="Polar residues" evidence="6">
    <location>
        <begin position="889"/>
        <end position="898"/>
    </location>
</feature>
<keyword evidence="3" id="KW-0963">Cytoplasm</keyword>
<dbReference type="GO" id="GO:0000930">
    <property type="term" value="C:gamma-tubulin complex"/>
    <property type="evidence" value="ECO:0007669"/>
    <property type="project" value="TreeGrafter"/>
</dbReference>
<evidence type="ECO:0000256" key="1">
    <source>
        <dbReference type="ARBA" id="ARBA00004245"/>
    </source>
</evidence>
<feature type="domain" description="Gamma tubulin complex component protein N-terminal" evidence="8">
    <location>
        <begin position="217"/>
        <end position="524"/>
    </location>
</feature>
<keyword evidence="5" id="KW-0206">Cytoskeleton</keyword>
<feature type="domain" description="Gamma tubulin complex component C-terminal" evidence="7">
    <location>
        <begin position="530"/>
        <end position="860"/>
    </location>
</feature>
<accession>A0A067RBF3</accession>
<dbReference type="STRING" id="136037.A0A067RBF3"/>
<name>A0A067RBF3_ZOONE</name>